<dbReference type="InterPro" id="IPR013651">
    <property type="entry name" value="ATP-grasp_RimK-type"/>
</dbReference>
<dbReference type="PANTHER" id="PTHR21621:SF0">
    <property type="entry name" value="BETA-CITRYLGLUTAMATE SYNTHASE B-RELATED"/>
    <property type="match status" value="1"/>
</dbReference>
<dbReference type="Pfam" id="PF08443">
    <property type="entry name" value="RimK"/>
    <property type="match status" value="1"/>
</dbReference>
<dbReference type="KEGG" id="vg:11117566"/>
<reference evidence="3 4" key="1">
    <citation type="journal article" date="2011" name="Arch. Virol.">
        <title>The genome sequence of enterobacterial phage 7-11, which possesses an unusually elongated head.</title>
        <authorList>
            <person name="Kropinski A.M."/>
            <person name="Lingohr E.J."/>
            <person name="Ackermann H.W."/>
        </authorList>
    </citation>
    <scope>NUCLEOTIDE SEQUENCE [LARGE SCALE GENOMIC DNA]</scope>
</reference>
<dbReference type="GeneID" id="11117566"/>
<dbReference type="EMBL" id="HM997019">
    <property type="protein sequence ID" value="AEK82014.1"/>
    <property type="molecule type" value="Genomic_DNA"/>
</dbReference>
<dbReference type="SUPFAM" id="SSF56059">
    <property type="entry name" value="Glutathione synthetase ATP-binding domain-like"/>
    <property type="match status" value="1"/>
</dbReference>
<feature type="region of interest" description="Disordered" evidence="1">
    <location>
        <begin position="291"/>
        <end position="323"/>
    </location>
</feature>
<dbReference type="OrthoDB" id="4096at10239"/>
<dbReference type="RefSeq" id="YP_004782474.1">
    <property type="nucleotide sequence ID" value="NC_015938.1"/>
</dbReference>
<evidence type="ECO:0000313" key="4">
    <source>
        <dbReference type="Proteomes" id="UP000001639"/>
    </source>
</evidence>
<dbReference type="GO" id="GO:0005524">
    <property type="term" value="F:ATP binding"/>
    <property type="evidence" value="ECO:0007669"/>
    <property type="project" value="InterPro"/>
</dbReference>
<feature type="domain" description="ATP-grasp" evidence="2">
    <location>
        <begin position="82"/>
        <end position="284"/>
    </location>
</feature>
<dbReference type="InterPro" id="IPR011761">
    <property type="entry name" value="ATP-grasp"/>
</dbReference>
<evidence type="ECO:0000256" key="1">
    <source>
        <dbReference type="SAM" id="MobiDB-lite"/>
    </source>
</evidence>
<accession>G0X532</accession>
<organism evidence="3 4">
    <name type="scientific">Salmonella phage 7-11</name>
    <dbReference type="NCBI Taxonomy" id="1054968"/>
    <lineage>
        <taxon>Viruses</taxon>
        <taxon>Duplodnaviria</taxon>
        <taxon>Heunggongvirae</taxon>
        <taxon>Uroviricota</taxon>
        <taxon>Caudoviricetes</taxon>
        <taxon>Grimontviridae</taxon>
        <taxon>Moazamivirus</taxon>
        <taxon>Moazamivirus 711</taxon>
    </lineage>
</organism>
<proteinExistence type="predicted"/>
<dbReference type="PROSITE" id="PS50975">
    <property type="entry name" value="ATP_GRASP"/>
    <property type="match status" value="1"/>
</dbReference>
<keyword evidence="4" id="KW-1185">Reference proteome</keyword>
<dbReference type="Proteomes" id="UP000001639">
    <property type="component" value="Segment"/>
</dbReference>
<evidence type="ECO:0000259" key="2">
    <source>
        <dbReference type="PROSITE" id="PS50975"/>
    </source>
</evidence>
<dbReference type="GO" id="GO:0016879">
    <property type="term" value="F:ligase activity, forming carbon-nitrogen bonds"/>
    <property type="evidence" value="ECO:0007669"/>
    <property type="project" value="TreeGrafter"/>
</dbReference>
<sequence length="419" mass="45703">MARLAIWSHAASDTVNALKVEVAAQGDNLIKIRRNNSNFTGRAGDIIINYGDSNMPSHVIGRATVLNPGHRIGNASNKSTAFRTFADAGVKTVDFTTSRTTAQEWVDNGELVYARTRLQGHSGEGIVACHRDPSSLGNIGGVQTSESAVSAQLYTRGITADRREFRIHVMKGKITYVQQKKRRDGYADMPEYSGVVRNYHTGWIYATQMAQLNEEAKREALKAIQALGLDYGAVDVITRREEAWVLEVNTAPGMTGTNLTTFASNVLRLLNGQEVEEVMPAPSLDELQREVNNTPPAQPRTVRQTLQREAAPAPAPAPAPEPEVAADENFALSGDSAQNLRATPVNRTQSNQSRRNGERAVQLANSTPTLQNNGVYLITVDGERTVGKYDVNMSHFEIVGWEVPVAASDATILEHLCVL</sequence>
<protein>
    <submittedName>
        <fullName evidence="3">ATP-grasp enzyme</fullName>
    </submittedName>
</protein>
<name>G0X532_9CAUD</name>
<dbReference type="PANTHER" id="PTHR21621">
    <property type="entry name" value="RIBOSOMAL PROTEIN S6 MODIFICATION PROTEIN"/>
    <property type="match status" value="1"/>
</dbReference>
<feature type="compositionally biased region" description="Polar residues" evidence="1">
    <location>
        <begin position="335"/>
        <end position="354"/>
    </location>
</feature>
<dbReference type="GO" id="GO:0046872">
    <property type="term" value="F:metal ion binding"/>
    <property type="evidence" value="ECO:0007669"/>
    <property type="project" value="InterPro"/>
</dbReference>
<feature type="compositionally biased region" description="Polar residues" evidence="1">
    <location>
        <begin position="291"/>
        <end position="307"/>
    </location>
</feature>
<feature type="region of interest" description="Disordered" evidence="1">
    <location>
        <begin position="335"/>
        <end position="364"/>
    </location>
</feature>
<dbReference type="Gene3D" id="3.30.470.20">
    <property type="entry name" value="ATP-grasp fold, B domain"/>
    <property type="match status" value="1"/>
</dbReference>
<evidence type="ECO:0000313" key="3">
    <source>
        <dbReference type="EMBL" id="AEK82014.1"/>
    </source>
</evidence>